<organism evidence="1 2">
    <name type="scientific">Agrobacterium tumefaciens</name>
    <dbReference type="NCBI Taxonomy" id="358"/>
    <lineage>
        <taxon>Bacteria</taxon>
        <taxon>Pseudomonadati</taxon>
        <taxon>Pseudomonadota</taxon>
        <taxon>Alphaproteobacteria</taxon>
        <taxon>Hyphomicrobiales</taxon>
        <taxon>Rhizobiaceae</taxon>
        <taxon>Rhizobium/Agrobacterium group</taxon>
        <taxon>Agrobacterium</taxon>
        <taxon>Agrobacterium tumefaciens complex</taxon>
    </lineage>
</organism>
<dbReference type="AlphaFoldDB" id="A0A2L2LH79"/>
<protein>
    <submittedName>
        <fullName evidence="1">Uncharacterized protein</fullName>
    </submittedName>
</protein>
<sequence length="163" mass="18492">MNIDEVMEFAPYIQIMLDRYAENNPVATQCLAVSAELASGVEMLIKKRLPRFRANSLTLEIGNLFVDGVLQFDEVVARRHAQDLPPPALTPEHVEAYHAWLQFDQAIIDLTIIYTVFAAKGITHLEPGAVFISSDGVWAPQDYGFQYRSYRSWSLDELRVIGY</sequence>
<name>A0A2L2LH79_AGRTU</name>
<evidence type="ECO:0000313" key="1">
    <source>
        <dbReference type="EMBL" id="AVH43704.1"/>
    </source>
</evidence>
<proteinExistence type="predicted"/>
<dbReference type="RefSeq" id="WP_065656396.1">
    <property type="nucleotide sequence ID" value="NZ_CP026925.1"/>
</dbReference>
<gene>
    <name evidence="1" type="ORF">At1D1609_36510</name>
</gene>
<dbReference type="Proteomes" id="UP000237717">
    <property type="component" value="Chromosome II"/>
</dbReference>
<accession>A0A2L2LH79</accession>
<reference evidence="1 2" key="1">
    <citation type="submission" date="2018-02" db="EMBL/GenBank/DDBJ databases">
        <title>Complete genome sequence of Agrobacterium tumefaciens 1D1609.</title>
        <authorList>
            <person name="Cho S.-T."/>
            <person name="Haryono M."/>
            <person name="Chang H.-H."/>
            <person name="Santos M.N."/>
            <person name="Lai E.-M."/>
            <person name="Kuo C.-H."/>
        </authorList>
    </citation>
    <scope>NUCLEOTIDE SEQUENCE [LARGE SCALE GENOMIC DNA]</scope>
    <source>
        <strain evidence="1 2">1D1609</strain>
    </source>
</reference>
<evidence type="ECO:0000313" key="2">
    <source>
        <dbReference type="Proteomes" id="UP000237717"/>
    </source>
</evidence>
<dbReference type="EMBL" id="CP026925">
    <property type="protein sequence ID" value="AVH43704.1"/>
    <property type="molecule type" value="Genomic_DNA"/>
</dbReference>